<gene>
    <name evidence="3" type="ORF">PIB30_042219</name>
</gene>
<dbReference type="PANTHER" id="PTHR33349:SF20">
    <property type="entry name" value="CHROMO DOMAIN CEC-LIKE PROTEIN"/>
    <property type="match status" value="1"/>
</dbReference>
<dbReference type="Proteomes" id="UP001341840">
    <property type="component" value="Unassembled WGS sequence"/>
</dbReference>
<feature type="compositionally biased region" description="Low complexity" evidence="1">
    <location>
        <begin position="163"/>
        <end position="172"/>
    </location>
</feature>
<feature type="compositionally biased region" description="Low complexity" evidence="1">
    <location>
        <begin position="95"/>
        <end position="105"/>
    </location>
</feature>
<feature type="compositionally biased region" description="Acidic residues" evidence="1">
    <location>
        <begin position="323"/>
        <end position="338"/>
    </location>
</feature>
<organism evidence="3 4">
    <name type="scientific">Stylosanthes scabra</name>
    <dbReference type="NCBI Taxonomy" id="79078"/>
    <lineage>
        <taxon>Eukaryota</taxon>
        <taxon>Viridiplantae</taxon>
        <taxon>Streptophyta</taxon>
        <taxon>Embryophyta</taxon>
        <taxon>Tracheophyta</taxon>
        <taxon>Spermatophyta</taxon>
        <taxon>Magnoliopsida</taxon>
        <taxon>eudicotyledons</taxon>
        <taxon>Gunneridae</taxon>
        <taxon>Pentapetalae</taxon>
        <taxon>rosids</taxon>
        <taxon>fabids</taxon>
        <taxon>Fabales</taxon>
        <taxon>Fabaceae</taxon>
        <taxon>Papilionoideae</taxon>
        <taxon>50 kb inversion clade</taxon>
        <taxon>dalbergioids sensu lato</taxon>
        <taxon>Dalbergieae</taxon>
        <taxon>Pterocarpus clade</taxon>
        <taxon>Stylosanthes</taxon>
    </lineage>
</organism>
<reference evidence="3 4" key="1">
    <citation type="journal article" date="2023" name="Plants (Basel)">
        <title>Bridging the Gap: Combining Genomics and Transcriptomics Approaches to Understand Stylosanthes scabra, an Orphan Legume from the Brazilian Caatinga.</title>
        <authorList>
            <person name="Ferreira-Neto J.R.C."/>
            <person name="da Silva M.D."/>
            <person name="Binneck E."/>
            <person name="de Melo N.F."/>
            <person name="da Silva R.H."/>
            <person name="de Melo A.L.T.M."/>
            <person name="Pandolfi V."/>
            <person name="Bustamante F.O."/>
            <person name="Brasileiro-Vidal A.C."/>
            <person name="Benko-Iseppon A.M."/>
        </authorList>
    </citation>
    <scope>NUCLEOTIDE SEQUENCE [LARGE SCALE GENOMIC DNA]</scope>
    <source>
        <tissue evidence="3">Leaves</tissue>
    </source>
</reference>
<dbReference type="EMBL" id="JASCZI010211687">
    <property type="protein sequence ID" value="MED6195893.1"/>
    <property type="molecule type" value="Genomic_DNA"/>
</dbReference>
<feature type="region of interest" description="Disordered" evidence="1">
    <location>
        <begin position="19"/>
        <end position="511"/>
    </location>
</feature>
<feature type="compositionally biased region" description="Acidic residues" evidence="1">
    <location>
        <begin position="347"/>
        <end position="379"/>
    </location>
</feature>
<feature type="non-terminal residue" evidence="3">
    <location>
        <position position="1"/>
    </location>
</feature>
<sequence length="546" mass="60597">YAGSSLGIDNSRNLVTYPYMATRPKDSSSVVGKDKKTTPSSSTTKRIPIKTSLTTTSTSSREKSTTTSDKINGPNSLKSKLTSQATQIPKLTVKPNSDPSSNNSNGKPIGRRSIDKPVPPSGAQIKKQPSSSRQQKSLASLGPRERSTTPKKSIEPLKSVIVTTTSKSMSSDKTPHLRPISNVKSVGSGAKSVAKKSVSSTSSTNTKKVVGSTKIGRSGSLAKKGGEEISIEKVDDVENSEEEVKETIDEEKEDVMNALDSDQENNALENLSDIEFFDDQNDHHHDRDHDNYHDHKVEEYDDQIQVQDEDNNEKIISTISVLEEGETEEKEQEEEVEVEQAQNKIEEDAEEEQGQEKIEEQEDEEEKQEEKIEVEEEEKQQDTIKENDDNKNEDGVEENIATTTNQEEDNNIYLKLNQPTIEEAKVNEIKEEENHNVEEAALEIEENKVNELENEDKATQQQEEQQVKEENKEKVELSPSLPLPSQSSSALPSSSSSQGAMMHGKKEAQVSNGVIEETANKLLDARKNKVRALAGAFQSVIDYQKK</sequence>
<evidence type="ECO:0000259" key="2">
    <source>
        <dbReference type="SMART" id="SM01054"/>
    </source>
</evidence>
<feature type="compositionally biased region" description="Low complexity" evidence="1">
    <location>
        <begin position="181"/>
        <end position="214"/>
    </location>
</feature>
<evidence type="ECO:0000313" key="4">
    <source>
        <dbReference type="Proteomes" id="UP001341840"/>
    </source>
</evidence>
<feature type="compositionally biased region" description="Basic and acidic residues" evidence="1">
    <location>
        <begin position="465"/>
        <end position="476"/>
    </location>
</feature>
<feature type="compositionally biased region" description="Acidic residues" evidence="1">
    <location>
        <begin position="237"/>
        <end position="253"/>
    </location>
</feature>
<proteinExistence type="predicted"/>
<feature type="domain" description="Calmodulin-binding" evidence="2">
    <location>
        <begin position="446"/>
        <end position="542"/>
    </location>
</feature>
<keyword evidence="4" id="KW-1185">Reference proteome</keyword>
<feature type="compositionally biased region" description="Basic and acidic residues" evidence="1">
    <location>
        <begin position="380"/>
        <end position="394"/>
    </location>
</feature>
<feature type="compositionally biased region" description="Basic and acidic residues" evidence="1">
    <location>
        <begin position="280"/>
        <end position="298"/>
    </location>
</feature>
<feature type="compositionally biased region" description="Low complexity" evidence="1">
    <location>
        <begin position="38"/>
        <end position="59"/>
    </location>
</feature>
<feature type="compositionally biased region" description="Basic and acidic residues" evidence="1">
    <location>
        <begin position="143"/>
        <end position="155"/>
    </location>
</feature>
<feature type="compositionally biased region" description="Basic and acidic residues" evidence="1">
    <location>
        <begin position="445"/>
        <end position="458"/>
    </location>
</feature>
<evidence type="ECO:0000313" key="3">
    <source>
        <dbReference type="EMBL" id="MED6195893.1"/>
    </source>
</evidence>
<feature type="compositionally biased region" description="Low complexity" evidence="1">
    <location>
        <begin position="477"/>
        <end position="497"/>
    </location>
</feature>
<dbReference type="InterPro" id="IPR012417">
    <property type="entry name" value="CaM-bd_dom_pln"/>
</dbReference>
<feature type="compositionally biased region" description="Low complexity" evidence="1">
    <location>
        <begin position="124"/>
        <end position="137"/>
    </location>
</feature>
<dbReference type="Pfam" id="PF07839">
    <property type="entry name" value="CaM_binding"/>
    <property type="match status" value="1"/>
</dbReference>
<name>A0ABU6XGV5_9FABA</name>
<feature type="compositionally biased region" description="Basic and acidic residues" evidence="1">
    <location>
        <begin position="422"/>
        <end position="438"/>
    </location>
</feature>
<comment type="caution">
    <text evidence="3">The sequence shown here is derived from an EMBL/GenBank/DDBJ whole genome shotgun (WGS) entry which is preliminary data.</text>
</comment>
<accession>A0ABU6XGV5</accession>
<feature type="compositionally biased region" description="Acidic residues" evidence="1">
    <location>
        <begin position="299"/>
        <end position="311"/>
    </location>
</feature>
<dbReference type="PANTHER" id="PTHR33349">
    <property type="entry name" value="EMB|CAB62594.1"/>
    <property type="match status" value="1"/>
</dbReference>
<feature type="compositionally biased region" description="Polar residues" evidence="1">
    <location>
        <begin position="69"/>
        <end position="89"/>
    </location>
</feature>
<protein>
    <recommendedName>
        <fullName evidence="2">Calmodulin-binding domain-containing protein</fullName>
    </recommendedName>
</protein>
<evidence type="ECO:0000256" key="1">
    <source>
        <dbReference type="SAM" id="MobiDB-lite"/>
    </source>
</evidence>
<dbReference type="SMART" id="SM01054">
    <property type="entry name" value="CaM_binding"/>
    <property type="match status" value="1"/>
</dbReference>
<feature type="compositionally biased region" description="Basic and acidic residues" evidence="1">
    <location>
        <begin position="224"/>
        <end position="236"/>
    </location>
</feature>